<feature type="compositionally biased region" description="Low complexity" evidence="5">
    <location>
        <begin position="451"/>
        <end position="466"/>
    </location>
</feature>
<organism evidence="9 10">
    <name type="scientific">Aminithiophilus ramosus</name>
    <dbReference type="NCBI Taxonomy" id="3029084"/>
    <lineage>
        <taxon>Bacteria</taxon>
        <taxon>Thermotogati</taxon>
        <taxon>Synergistota</taxon>
        <taxon>Synergistia</taxon>
        <taxon>Synergistales</taxon>
        <taxon>Aminithiophilaceae</taxon>
        <taxon>Aminithiophilus</taxon>
    </lineage>
</organism>
<evidence type="ECO:0000313" key="9">
    <source>
        <dbReference type="EMBL" id="QTX32287.1"/>
    </source>
</evidence>
<dbReference type="SUPFAM" id="SSF58104">
    <property type="entry name" value="Methyl-accepting chemotaxis protein (MCP) signaling domain"/>
    <property type="match status" value="1"/>
</dbReference>
<evidence type="ECO:0000259" key="7">
    <source>
        <dbReference type="PROSITE" id="PS50111"/>
    </source>
</evidence>
<dbReference type="PANTHER" id="PTHR32089:SF112">
    <property type="entry name" value="LYSOZYME-LIKE PROTEIN-RELATED"/>
    <property type="match status" value="1"/>
</dbReference>
<evidence type="ECO:0000256" key="6">
    <source>
        <dbReference type="SAM" id="Phobius"/>
    </source>
</evidence>
<dbReference type="Gene3D" id="1.10.287.950">
    <property type="entry name" value="Methyl-accepting chemotaxis protein"/>
    <property type="match status" value="1"/>
</dbReference>
<protein>
    <submittedName>
        <fullName evidence="9">Methyl-accepting chemotaxis protein</fullName>
    </submittedName>
</protein>
<comment type="similarity">
    <text evidence="2">Belongs to the methyl-accepting chemotaxis (MCP) protein family.</text>
</comment>
<sequence>MLGRLKIGPKLTLSFGVLLLLFCLAGFFAWRNLDVVRAGADDLALARIPQVSSATGVERNAFLSMYSIRGYALSEREDFRRKGEEYLEWTQAAISQLGVLTDRFAQLADSREAVTEAQRQLDLYRSEFEGTTRSVAAMAAAREAIVAAGSRFDEEGQALLQNQRDVLEEGFTSGASQFFLELSARRIYETEAAVMAGTGLRLRTFQALAQDRPEMLEGIETDFDALAASLRDLERKVTHGESLLQVQALDKALEDFRANLLQLRQTWKDLRTAGLQREAAGEALLTAARTVSQSGLKSTQAIAAEAQSRAVSTARTLGITIAIALLAGVVVAFLMTRALTQPLKRALSLAERVQRGDLTVTREDFCTENCDEIGLLADALARMVATQRDVIESVIAEAGSVAEKASSLAAYSQETNASMEEVKASVDQTAQLSETNSAALEEANAGVEEVASAAQASAEAASGGAEAAERTRRHAEKTTEEIGEVIGALTTVSGKSKETLEGAKQLQQSVGEIGNFVATIVGIADQTNLLALNAAIEAARAGEAGRGFAVVAEEVRKLAEDSARAAQEVNTLTDRLRKEAHHSQELSDESARITAATAERAGKARENLGHLLKEIVTVSDAMGHIASTAQEQSASSQEMAAAIDGATRSTLDVVRMVEAIKAAAEETATTSEGVATEAQSMAETASRLQKLVESFTVARASEPGLVPAALPEKI</sequence>
<name>A0A9Q7AMI3_9BACT</name>
<dbReference type="Gene3D" id="6.10.340.10">
    <property type="match status" value="1"/>
</dbReference>
<keyword evidence="1 3" id="KW-0807">Transducer</keyword>
<feature type="region of interest" description="Disordered" evidence="5">
    <location>
        <begin position="451"/>
        <end position="478"/>
    </location>
</feature>
<dbReference type="RefSeq" id="WP_274373508.1">
    <property type="nucleotide sequence ID" value="NZ_CP072943.1"/>
</dbReference>
<dbReference type="AlphaFoldDB" id="A0A9Q7AMI3"/>
<dbReference type="InterPro" id="IPR004089">
    <property type="entry name" value="MCPsignal_dom"/>
</dbReference>
<dbReference type="CDD" id="cd06225">
    <property type="entry name" value="HAMP"/>
    <property type="match status" value="1"/>
</dbReference>
<feature type="domain" description="HAMP" evidence="8">
    <location>
        <begin position="337"/>
        <end position="392"/>
    </location>
</feature>
<dbReference type="PROSITE" id="PS50885">
    <property type="entry name" value="HAMP"/>
    <property type="match status" value="1"/>
</dbReference>
<gene>
    <name evidence="9" type="ORF">KAR29_13445</name>
</gene>
<evidence type="ECO:0000256" key="3">
    <source>
        <dbReference type="PROSITE-ProRule" id="PRU00284"/>
    </source>
</evidence>
<accession>A0A9Q7AMI3</accession>
<evidence type="ECO:0000256" key="4">
    <source>
        <dbReference type="SAM" id="Coils"/>
    </source>
</evidence>
<dbReference type="Proteomes" id="UP000671879">
    <property type="component" value="Chromosome"/>
</dbReference>
<dbReference type="SMART" id="SM00304">
    <property type="entry name" value="HAMP"/>
    <property type="match status" value="1"/>
</dbReference>
<evidence type="ECO:0000259" key="8">
    <source>
        <dbReference type="PROSITE" id="PS50885"/>
    </source>
</evidence>
<dbReference type="Pfam" id="PF00672">
    <property type="entry name" value="HAMP"/>
    <property type="match status" value="1"/>
</dbReference>
<reference evidence="10" key="1">
    <citation type="submission" date="2021-04" db="EMBL/GenBank/DDBJ databases">
        <title>A novel Synergistetes isolate from a pyrite-forming mixed culture.</title>
        <authorList>
            <person name="Bunk B."/>
            <person name="Sproer C."/>
            <person name="Spring S."/>
            <person name="Pester M."/>
        </authorList>
    </citation>
    <scope>NUCLEOTIDE SEQUENCE [LARGE SCALE GENOMIC DNA]</scope>
    <source>
        <strain evidence="10">J.5.4.2-T.3.5.2</strain>
    </source>
</reference>
<dbReference type="PANTHER" id="PTHR32089">
    <property type="entry name" value="METHYL-ACCEPTING CHEMOTAXIS PROTEIN MCPB"/>
    <property type="match status" value="1"/>
</dbReference>
<evidence type="ECO:0000313" key="10">
    <source>
        <dbReference type="Proteomes" id="UP000671879"/>
    </source>
</evidence>
<dbReference type="PROSITE" id="PS50111">
    <property type="entry name" value="CHEMOTAXIS_TRANSDUC_2"/>
    <property type="match status" value="1"/>
</dbReference>
<dbReference type="EMBL" id="CP072943">
    <property type="protein sequence ID" value="QTX32287.1"/>
    <property type="molecule type" value="Genomic_DNA"/>
</dbReference>
<feature type="transmembrane region" description="Helical" evidence="6">
    <location>
        <begin position="317"/>
        <end position="335"/>
    </location>
</feature>
<evidence type="ECO:0000256" key="2">
    <source>
        <dbReference type="ARBA" id="ARBA00029447"/>
    </source>
</evidence>
<dbReference type="GO" id="GO:0007165">
    <property type="term" value="P:signal transduction"/>
    <property type="evidence" value="ECO:0007669"/>
    <property type="project" value="UniProtKB-KW"/>
</dbReference>
<evidence type="ECO:0000256" key="1">
    <source>
        <dbReference type="ARBA" id="ARBA00023224"/>
    </source>
</evidence>
<keyword evidence="6" id="KW-0472">Membrane</keyword>
<feature type="domain" description="Methyl-accepting transducer" evidence="7">
    <location>
        <begin position="411"/>
        <end position="647"/>
    </location>
</feature>
<dbReference type="InterPro" id="IPR003660">
    <property type="entry name" value="HAMP_dom"/>
</dbReference>
<evidence type="ECO:0000256" key="5">
    <source>
        <dbReference type="SAM" id="MobiDB-lite"/>
    </source>
</evidence>
<feature type="coiled-coil region" evidence="4">
    <location>
        <begin position="216"/>
        <end position="266"/>
    </location>
</feature>
<proteinExistence type="inferred from homology"/>
<dbReference type="Pfam" id="PF00015">
    <property type="entry name" value="MCPsignal"/>
    <property type="match status" value="1"/>
</dbReference>
<keyword evidence="10" id="KW-1185">Reference proteome</keyword>
<keyword evidence="6" id="KW-0812">Transmembrane</keyword>
<dbReference type="KEGG" id="aram:KAR29_13445"/>
<keyword evidence="6" id="KW-1133">Transmembrane helix</keyword>
<keyword evidence="4" id="KW-0175">Coiled coil</keyword>
<dbReference type="GO" id="GO:0016020">
    <property type="term" value="C:membrane"/>
    <property type="evidence" value="ECO:0007669"/>
    <property type="project" value="InterPro"/>
</dbReference>
<dbReference type="SMART" id="SM00283">
    <property type="entry name" value="MA"/>
    <property type="match status" value="1"/>
</dbReference>